<dbReference type="InterPro" id="IPR007527">
    <property type="entry name" value="Znf_SWIM"/>
</dbReference>
<evidence type="ECO:0000256" key="2">
    <source>
        <dbReference type="SAM" id="MobiDB-lite"/>
    </source>
</evidence>
<dbReference type="SUPFAM" id="SSF57850">
    <property type="entry name" value="RING/U-box"/>
    <property type="match status" value="1"/>
</dbReference>
<comment type="caution">
    <text evidence="5">The sequence shown here is derived from an EMBL/GenBank/DDBJ whole genome shotgun (WGS) entry which is preliminary data.</text>
</comment>
<dbReference type="Gene3D" id="3.30.40.10">
    <property type="entry name" value="Zinc/RING finger domain, C3HC4 (zinc finger)"/>
    <property type="match status" value="1"/>
</dbReference>
<feature type="region of interest" description="Disordered" evidence="2">
    <location>
        <begin position="226"/>
        <end position="273"/>
    </location>
</feature>
<evidence type="ECO:0000259" key="3">
    <source>
        <dbReference type="PROSITE" id="PS50089"/>
    </source>
</evidence>
<reference evidence="5 6" key="1">
    <citation type="submission" date="2018-11" db="EMBL/GenBank/DDBJ databases">
        <title>Genome sequence of Saitozyma podzolica DSM 27192.</title>
        <authorList>
            <person name="Aliyu H."/>
            <person name="Gorte O."/>
            <person name="Ochsenreither K."/>
        </authorList>
    </citation>
    <scope>NUCLEOTIDE SEQUENCE [LARGE SCALE GENOMIC DNA]</scope>
    <source>
        <strain evidence="5 6">DSM 27192</strain>
    </source>
</reference>
<organism evidence="5 6">
    <name type="scientific">Saitozyma podzolica</name>
    <dbReference type="NCBI Taxonomy" id="1890683"/>
    <lineage>
        <taxon>Eukaryota</taxon>
        <taxon>Fungi</taxon>
        <taxon>Dikarya</taxon>
        <taxon>Basidiomycota</taxon>
        <taxon>Agaricomycotina</taxon>
        <taxon>Tremellomycetes</taxon>
        <taxon>Tremellales</taxon>
        <taxon>Trimorphomycetaceae</taxon>
        <taxon>Saitozyma</taxon>
    </lineage>
</organism>
<keyword evidence="1" id="KW-0863">Zinc-finger</keyword>
<keyword evidence="1" id="KW-0479">Metal-binding</keyword>
<dbReference type="EMBL" id="RSCD01000003">
    <property type="protein sequence ID" value="RSH94078.1"/>
    <property type="molecule type" value="Genomic_DNA"/>
</dbReference>
<feature type="domain" description="SWIM-type" evidence="4">
    <location>
        <begin position="314"/>
        <end position="347"/>
    </location>
</feature>
<dbReference type="GO" id="GO:0061630">
    <property type="term" value="F:ubiquitin protein ligase activity"/>
    <property type="evidence" value="ECO:0007669"/>
    <property type="project" value="InterPro"/>
</dbReference>
<dbReference type="PROSITE" id="PS50966">
    <property type="entry name" value="ZF_SWIM"/>
    <property type="match status" value="1"/>
</dbReference>
<dbReference type="AlphaFoldDB" id="A0A427YSF1"/>
<accession>A0A427YSF1</accession>
<dbReference type="InterPro" id="IPR039903">
    <property type="entry name" value="Zswim2"/>
</dbReference>
<dbReference type="GO" id="GO:0008270">
    <property type="term" value="F:zinc ion binding"/>
    <property type="evidence" value="ECO:0007669"/>
    <property type="project" value="UniProtKB-KW"/>
</dbReference>
<dbReference type="CDD" id="cd16494">
    <property type="entry name" value="RING-CH-C4HC3_ZSWM2"/>
    <property type="match status" value="1"/>
</dbReference>
<feature type="compositionally biased region" description="Low complexity" evidence="2">
    <location>
        <begin position="15"/>
        <end position="31"/>
    </location>
</feature>
<evidence type="ECO:0000259" key="4">
    <source>
        <dbReference type="PROSITE" id="PS50966"/>
    </source>
</evidence>
<feature type="region of interest" description="Disordered" evidence="2">
    <location>
        <begin position="1"/>
        <end position="91"/>
    </location>
</feature>
<feature type="compositionally biased region" description="Basic and acidic residues" evidence="2">
    <location>
        <begin position="259"/>
        <end position="270"/>
    </location>
</feature>
<dbReference type="InterPro" id="IPR013083">
    <property type="entry name" value="Znf_RING/FYVE/PHD"/>
</dbReference>
<dbReference type="Proteomes" id="UP000279259">
    <property type="component" value="Unassembled WGS sequence"/>
</dbReference>
<dbReference type="PANTHER" id="PTHR21540">
    <property type="entry name" value="RING FINGER AND SWIM DOMAIN-CONTAINING PROTEIN 2"/>
    <property type="match status" value="1"/>
</dbReference>
<evidence type="ECO:0008006" key="7">
    <source>
        <dbReference type="Google" id="ProtNLM"/>
    </source>
</evidence>
<feature type="domain" description="RING-type" evidence="3">
    <location>
        <begin position="428"/>
        <end position="483"/>
    </location>
</feature>
<evidence type="ECO:0000313" key="5">
    <source>
        <dbReference type="EMBL" id="RSH94078.1"/>
    </source>
</evidence>
<proteinExistence type="predicted"/>
<dbReference type="PANTHER" id="PTHR21540:SF0">
    <property type="entry name" value="PHD FAMILY PROTEIN"/>
    <property type="match status" value="1"/>
</dbReference>
<dbReference type="PROSITE" id="PS50089">
    <property type="entry name" value="ZF_RING_2"/>
    <property type="match status" value="1"/>
</dbReference>
<evidence type="ECO:0000256" key="1">
    <source>
        <dbReference type="PROSITE-ProRule" id="PRU00175"/>
    </source>
</evidence>
<keyword evidence="1" id="KW-0862">Zinc</keyword>
<protein>
    <recommendedName>
        <fullName evidence="7">SWIM-type domain-containing protein</fullName>
    </recommendedName>
</protein>
<name>A0A427YSF1_9TREE</name>
<gene>
    <name evidence="5" type="ORF">EHS25_006732</name>
</gene>
<dbReference type="STRING" id="1890683.A0A427YSF1"/>
<dbReference type="OrthoDB" id="2122982at2759"/>
<keyword evidence="6" id="KW-1185">Reference proteome</keyword>
<evidence type="ECO:0000313" key="6">
    <source>
        <dbReference type="Proteomes" id="UP000279259"/>
    </source>
</evidence>
<sequence length="550" mass="60014">MSDAAAPCRRRTRARSTAGSSISSASAPPSRGRTRRSIVSEAPSIDSPTTEASDLPPPPPPKRKRGRPSKKDLALRAQMAQEAQTRDVEVKQEPAEVAVEVKQESIEMKQASLEVKQERLDVNQVFTTERLEVKREMLEVKQESADFVQSTSSSSKSRSLGSIRVDAELGVLQAYKNNHADIKSERTVKTEVLEEFREADRTVWGATKNPLSASAMGTSFIPAEQLAQAQPTKTEGKTKGRSKAKNLDVAGQPSSSQIMEKRPARARDKAPQSILQRAERVRSQRMFLVDREKVSGADGLAEQFKVLGSTGNVYTVSIGALPQCNCPDCLKGNVPCKHIIFVFLKVLKVPESSTTWYQKGLLSSELQDIFAASPPTPNGSLMVSTKVRAAYLRATGAGGEEEEVAAEVEKEVEAMTAGGKRSSIGDDCPVCYEEMSEQDETKGRLTFDESLTGCGKPLHTECFKMWAATAKGKGDAVTCVWCRSPWPVESGGAAAKGNDKAGVDYSSLGYLNMADIAGVSRERDTSSYYWGPMRGQRMGGFEYRNRYTDE</sequence>
<dbReference type="Pfam" id="PF04434">
    <property type="entry name" value="SWIM"/>
    <property type="match status" value="1"/>
</dbReference>
<dbReference type="InterPro" id="IPR001841">
    <property type="entry name" value="Znf_RING"/>
</dbReference>